<feature type="chain" id="PRO_5042517931" evidence="1">
    <location>
        <begin position="20"/>
        <end position="186"/>
    </location>
</feature>
<dbReference type="Proteomes" id="UP001295740">
    <property type="component" value="Unassembled WGS sequence"/>
</dbReference>
<organism evidence="2 3">
    <name type="scientific">Anthostomella pinea</name>
    <dbReference type="NCBI Taxonomy" id="933095"/>
    <lineage>
        <taxon>Eukaryota</taxon>
        <taxon>Fungi</taxon>
        <taxon>Dikarya</taxon>
        <taxon>Ascomycota</taxon>
        <taxon>Pezizomycotina</taxon>
        <taxon>Sordariomycetes</taxon>
        <taxon>Xylariomycetidae</taxon>
        <taxon>Xylariales</taxon>
        <taxon>Xylariaceae</taxon>
        <taxon>Anthostomella</taxon>
    </lineage>
</organism>
<sequence>MKWVTNALSLGLVATSVLAAPLDNRQDDGGLDLYQLQVTSKNKQIDGRYLALNGSDLGLYDGDDTGPIKVYQTDSKKEGCKELHTYPIGIVDHSLGLVGPPALLTFVDMVNPDGADPGNGAVAMWDTFRVEDGKVTNDAEGQWLAFPDVKKSWKVKWSDGSSPTIDDYMPVEVAYVSAGQGRYVGK</sequence>
<protein>
    <submittedName>
        <fullName evidence="2">Uu.00g121120.m01.CDS01</fullName>
    </submittedName>
</protein>
<keyword evidence="3" id="KW-1185">Reference proteome</keyword>
<keyword evidence="1" id="KW-0732">Signal</keyword>
<reference evidence="2" key="1">
    <citation type="submission" date="2023-10" db="EMBL/GenBank/DDBJ databases">
        <authorList>
            <person name="Hackl T."/>
        </authorList>
    </citation>
    <scope>NUCLEOTIDE SEQUENCE</scope>
</reference>
<feature type="signal peptide" evidence="1">
    <location>
        <begin position="1"/>
        <end position="19"/>
    </location>
</feature>
<accession>A0AAI8VGV5</accession>
<dbReference type="EMBL" id="CAUWAG010000007">
    <property type="protein sequence ID" value="CAJ2504718.1"/>
    <property type="molecule type" value="Genomic_DNA"/>
</dbReference>
<comment type="caution">
    <text evidence="2">The sequence shown here is derived from an EMBL/GenBank/DDBJ whole genome shotgun (WGS) entry which is preliminary data.</text>
</comment>
<name>A0AAI8VGV5_9PEZI</name>
<gene>
    <name evidence="2" type="ORF">KHLLAP_LOCUS5186</name>
</gene>
<evidence type="ECO:0000313" key="2">
    <source>
        <dbReference type="EMBL" id="CAJ2504718.1"/>
    </source>
</evidence>
<evidence type="ECO:0000256" key="1">
    <source>
        <dbReference type="SAM" id="SignalP"/>
    </source>
</evidence>
<proteinExistence type="predicted"/>
<dbReference type="AlphaFoldDB" id="A0AAI8VGV5"/>
<evidence type="ECO:0000313" key="3">
    <source>
        <dbReference type="Proteomes" id="UP001295740"/>
    </source>
</evidence>